<protein>
    <submittedName>
        <fullName evidence="4">Phlebovirus_G2 domain-containing protein</fullName>
    </submittedName>
</protein>
<dbReference type="Proteomes" id="UP000095283">
    <property type="component" value="Unplaced"/>
</dbReference>
<keyword evidence="3" id="KW-1185">Reference proteome</keyword>
<evidence type="ECO:0000259" key="2">
    <source>
        <dbReference type="Pfam" id="PF07245"/>
    </source>
</evidence>
<keyword evidence="1" id="KW-1133">Transmembrane helix</keyword>
<dbReference type="Gene3D" id="2.60.98.50">
    <property type="match status" value="1"/>
</dbReference>
<evidence type="ECO:0000313" key="4">
    <source>
        <dbReference type="WBParaSite" id="Hba_07987"/>
    </source>
</evidence>
<name>A0A1I7WS38_HETBA</name>
<keyword evidence="1" id="KW-0812">Transmembrane</keyword>
<feature type="transmembrane region" description="Helical" evidence="1">
    <location>
        <begin position="87"/>
        <end position="106"/>
    </location>
</feature>
<dbReference type="InterPro" id="IPR009878">
    <property type="entry name" value="Phlebovirus_G2_fusion"/>
</dbReference>
<feature type="transmembrane region" description="Helical" evidence="1">
    <location>
        <begin position="224"/>
        <end position="241"/>
    </location>
</feature>
<dbReference type="AlphaFoldDB" id="A0A1I7WS38"/>
<feature type="domain" description="Phlebovirus glycoprotein G2 fusion" evidence="2">
    <location>
        <begin position="100"/>
        <end position="217"/>
    </location>
</feature>
<accession>A0A1I7WS38</accession>
<feature type="transmembrane region" description="Helical" evidence="1">
    <location>
        <begin position="48"/>
        <end position="67"/>
    </location>
</feature>
<dbReference type="Pfam" id="PF07245">
    <property type="entry name" value="Phlebovirus_G2"/>
    <property type="match status" value="1"/>
</dbReference>
<keyword evidence="1" id="KW-0472">Membrane</keyword>
<dbReference type="WBParaSite" id="Hba_07987">
    <property type="protein sequence ID" value="Hba_07987"/>
    <property type="gene ID" value="Hba_07987"/>
</dbReference>
<reference evidence="4" key="1">
    <citation type="submission" date="2016-11" db="UniProtKB">
        <authorList>
            <consortium name="WormBaseParasite"/>
        </authorList>
    </citation>
    <scope>IDENTIFICATION</scope>
</reference>
<evidence type="ECO:0000256" key="1">
    <source>
        <dbReference type="SAM" id="Phobius"/>
    </source>
</evidence>
<proteinExistence type="predicted"/>
<sequence length="254" mass="29317">MVYDNGAIITRKTIDCPVKNICKLNNCILRWTLLRHPECILFQTAFKIFKLATVIGILAAMSVLGYYSCKRMIIKRRKRRYTSLLKVSILLALPPVVLSCGITASFNANRSQCAVLPNGHVECRYDQSTELTIHSEDTACIRLSDGSERLISTLKISVSPRYRCNPKKRWFTRIVDIHTISSRRCPGMGSCSGTTCADIHPQTLIEEFTSVNKYPENNNMQGGMFMHYLWMFIMFIRMLLYKNMLHRPMIKYWK</sequence>
<evidence type="ECO:0000313" key="3">
    <source>
        <dbReference type="Proteomes" id="UP000095283"/>
    </source>
</evidence>
<organism evidence="3 4">
    <name type="scientific">Heterorhabditis bacteriophora</name>
    <name type="common">Entomopathogenic nematode worm</name>
    <dbReference type="NCBI Taxonomy" id="37862"/>
    <lineage>
        <taxon>Eukaryota</taxon>
        <taxon>Metazoa</taxon>
        <taxon>Ecdysozoa</taxon>
        <taxon>Nematoda</taxon>
        <taxon>Chromadorea</taxon>
        <taxon>Rhabditida</taxon>
        <taxon>Rhabditina</taxon>
        <taxon>Rhabditomorpha</taxon>
        <taxon>Strongyloidea</taxon>
        <taxon>Heterorhabditidae</taxon>
        <taxon>Heterorhabditis</taxon>
    </lineage>
</organism>